<keyword evidence="1" id="KW-0472">Membrane</keyword>
<evidence type="ECO:0000313" key="4">
    <source>
        <dbReference type="EMBL" id="CAH0376804.1"/>
    </source>
</evidence>
<evidence type="ECO:0000313" key="5">
    <source>
        <dbReference type="Proteomes" id="UP000789595"/>
    </source>
</evidence>
<feature type="transmembrane region" description="Helical" evidence="1">
    <location>
        <begin position="70"/>
        <end position="94"/>
    </location>
</feature>
<evidence type="ECO:0000256" key="2">
    <source>
        <dbReference type="SAM" id="SignalP"/>
    </source>
</evidence>
<feature type="chain" id="PRO_5035164975" description="CAAX prenyl protease 2/Lysostaphin resistance protein A-like domain-containing protein" evidence="2">
    <location>
        <begin position="18"/>
        <end position="305"/>
    </location>
</feature>
<evidence type="ECO:0000256" key="1">
    <source>
        <dbReference type="SAM" id="Phobius"/>
    </source>
</evidence>
<keyword evidence="1" id="KW-0812">Transmembrane</keyword>
<feature type="transmembrane region" description="Helical" evidence="1">
    <location>
        <begin position="229"/>
        <end position="246"/>
    </location>
</feature>
<keyword evidence="2" id="KW-0732">Signal</keyword>
<protein>
    <recommendedName>
        <fullName evidence="3">CAAX prenyl protease 2/Lysostaphin resistance protein A-like domain-containing protein</fullName>
    </recommendedName>
</protein>
<dbReference type="GO" id="GO:0080120">
    <property type="term" value="P:CAAX-box protein maturation"/>
    <property type="evidence" value="ECO:0007669"/>
    <property type="project" value="UniProtKB-ARBA"/>
</dbReference>
<reference evidence="4" key="1">
    <citation type="submission" date="2021-11" db="EMBL/GenBank/DDBJ databases">
        <authorList>
            <consortium name="Genoscope - CEA"/>
            <person name="William W."/>
        </authorList>
    </citation>
    <scope>NUCLEOTIDE SEQUENCE</scope>
</reference>
<dbReference type="OrthoDB" id="10627972at2759"/>
<comment type="caution">
    <text evidence="4">The sequence shown here is derived from an EMBL/GenBank/DDBJ whole genome shotgun (WGS) entry which is preliminary data.</text>
</comment>
<evidence type="ECO:0000259" key="3">
    <source>
        <dbReference type="Pfam" id="PF02517"/>
    </source>
</evidence>
<dbReference type="Proteomes" id="UP000789595">
    <property type="component" value="Unassembled WGS sequence"/>
</dbReference>
<feature type="transmembrane region" description="Helical" evidence="1">
    <location>
        <begin position="252"/>
        <end position="273"/>
    </location>
</feature>
<dbReference type="EMBL" id="CAKKNE010000005">
    <property type="protein sequence ID" value="CAH0376804.1"/>
    <property type="molecule type" value="Genomic_DNA"/>
</dbReference>
<feature type="domain" description="CAAX prenyl protease 2/Lysostaphin resistance protein A-like" evidence="3">
    <location>
        <begin position="161"/>
        <end position="264"/>
    </location>
</feature>
<dbReference type="GO" id="GO:0004175">
    <property type="term" value="F:endopeptidase activity"/>
    <property type="evidence" value="ECO:0007669"/>
    <property type="project" value="UniProtKB-ARBA"/>
</dbReference>
<sequence>MRRTALISLIAAWQCAALAPANRPLAAPGKHVHAQRAPARALPPQAEPAPDLEAAVPDGLPATPSFKLVAFLWANTLLLAPVALAGAAMGANVLGPNWAWSAKAARQGVLFALPWIALSFAPLDKWVPAMADVTAHTELLTATALGVEFGGYRRWGQVAGATALVSASAGALEEAAFRGVAQRGVAAAVAWLLRLGRAATAGPVDRVATAVAVGVVAGGFGALHDYCRGYALLAALAGAYFGVVYACTGNLLVAAVAHAAVDAVAFVTCYWSLCRRSAADKAKLAARSFKVTDALRATRARLEAA</sequence>
<dbReference type="AlphaFoldDB" id="A0A8J2SUT5"/>
<accession>A0A8J2SUT5</accession>
<name>A0A8J2SUT5_9STRA</name>
<gene>
    <name evidence="4" type="ORF">PECAL_5P13970</name>
</gene>
<dbReference type="Pfam" id="PF02517">
    <property type="entry name" value="Rce1-like"/>
    <property type="match status" value="1"/>
</dbReference>
<feature type="signal peptide" evidence="2">
    <location>
        <begin position="1"/>
        <end position="17"/>
    </location>
</feature>
<keyword evidence="5" id="KW-1185">Reference proteome</keyword>
<dbReference type="InterPro" id="IPR003675">
    <property type="entry name" value="Rce1/LyrA-like_dom"/>
</dbReference>
<proteinExistence type="predicted"/>
<keyword evidence="1" id="KW-1133">Transmembrane helix</keyword>
<organism evidence="4 5">
    <name type="scientific">Pelagomonas calceolata</name>
    <dbReference type="NCBI Taxonomy" id="35677"/>
    <lineage>
        <taxon>Eukaryota</taxon>
        <taxon>Sar</taxon>
        <taxon>Stramenopiles</taxon>
        <taxon>Ochrophyta</taxon>
        <taxon>Pelagophyceae</taxon>
        <taxon>Pelagomonadales</taxon>
        <taxon>Pelagomonadaceae</taxon>
        <taxon>Pelagomonas</taxon>
    </lineage>
</organism>